<dbReference type="InterPro" id="IPR001940">
    <property type="entry name" value="Peptidase_S1C"/>
</dbReference>
<dbReference type="Pfam" id="PF13365">
    <property type="entry name" value="Trypsin_2"/>
    <property type="match status" value="1"/>
</dbReference>
<comment type="caution">
    <text evidence="3">The sequence shown here is derived from an EMBL/GenBank/DDBJ whole genome shotgun (WGS) entry which is preliminary data.</text>
</comment>
<dbReference type="Gene3D" id="2.40.10.10">
    <property type="entry name" value="Trypsin-like serine proteases"/>
    <property type="match status" value="2"/>
</dbReference>
<dbReference type="PANTHER" id="PTHR46366">
    <property type="entry name" value="PRO-APOPTOTIC SERINE PROTEASE NMA111"/>
    <property type="match status" value="1"/>
</dbReference>
<feature type="compositionally biased region" description="Basic and acidic residues" evidence="1">
    <location>
        <begin position="46"/>
        <end position="62"/>
    </location>
</feature>
<dbReference type="Proteomes" id="UP000293550">
    <property type="component" value="Unassembled WGS sequence"/>
</dbReference>
<dbReference type="InterPro" id="IPR043504">
    <property type="entry name" value="Peptidase_S1_PA_chymotrypsin"/>
</dbReference>
<keyword evidence="4" id="KW-1185">Reference proteome</keyword>
<feature type="chain" id="PRO_5020272816" evidence="2">
    <location>
        <begin position="23"/>
        <end position="531"/>
    </location>
</feature>
<dbReference type="PANTHER" id="PTHR46366:SF1">
    <property type="entry name" value="PDZ DOMAIN-CONTAINING PROTEIN C1685.05"/>
    <property type="match status" value="1"/>
</dbReference>
<reference evidence="3 4" key="1">
    <citation type="submission" date="2018-10" db="EMBL/GenBank/DDBJ databases">
        <title>An updated phylogeny of the Alphaproteobacteria reveals that the parasitic Rickettsiales and Holosporales have independent origins.</title>
        <authorList>
            <person name="Munoz-Gomez S.A."/>
            <person name="Hess S."/>
            <person name="Burger G."/>
            <person name="Lang B.F."/>
            <person name="Susko E."/>
            <person name="Slamovits C.H."/>
            <person name="Roger A.J."/>
        </authorList>
    </citation>
    <scope>NUCLEOTIDE SEQUENCE [LARGE SCALE GENOMIC DNA]</scope>
    <source>
        <strain evidence="3">HOLO01</strain>
    </source>
</reference>
<dbReference type="PRINTS" id="PR00834">
    <property type="entry name" value="PROTEASES2C"/>
</dbReference>
<dbReference type="GO" id="GO:0006508">
    <property type="term" value="P:proteolysis"/>
    <property type="evidence" value="ECO:0007669"/>
    <property type="project" value="UniProtKB-KW"/>
</dbReference>
<name>A0A4Q7DI78_9PROT</name>
<evidence type="ECO:0000256" key="2">
    <source>
        <dbReference type="SAM" id="SignalP"/>
    </source>
</evidence>
<dbReference type="RefSeq" id="WP_130153809.1">
    <property type="nucleotide sequence ID" value="NZ_SCFB01000005.1"/>
</dbReference>
<protein>
    <submittedName>
        <fullName evidence="3">Serine protease</fullName>
    </submittedName>
</protein>
<feature type="region of interest" description="Disordered" evidence="1">
    <location>
        <begin position="26"/>
        <end position="62"/>
    </location>
</feature>
<dbReference type="Gene3D" id="2.30.42.10">
    <property type="match status" value="1"/>
</dbReference>
<organism evidence="3 4">
    <name type="scientific">Candidatus Finniella inopinata</name>
    <dbReference type="NCBI Taxonomy" id="1696036"/>
    <lineage>
        <taxon>Bacteria</taxon>
        <taxon>Pseudomonadati</taxon>
        <taxon>Pseudomonadota</taxon>
        <taxon>Alphaproteobacteria</taxon>
        <taxon>Holosporales</taxon>
        <taxon>Candidatus Paracaedibacteraceae</taxon>
        <taxon>Candidatus Finniella</taxon>
    </lineage>
</organism>
<proteinExistence type="predicted"/>
<dbReference type="OrthoDB" id="7160517at2"/>
<dbReference type="SUPFAM" id="SSF50494">
    <property type="entry name" value="Trypsin-like serine proteases"/>
    <property type="match status" value="1"/>
</dbReference>
<sequence>MRIFKHMTGAVIGLLMASPLMASTPFAAPQAPTPSPQPSAPMAEPENDKSETDKKDTSKFSDRRKLLDTIRQGVVIIKTKAQIGGSGDAASWSGTGFIIHLGKGLIATNHHVVGNTVCTYEIKFSDGTTAPAKLAYFDPLHDFAFLRVDPEKLPKKSLALELSDQSPKVNDTVYSMGNSANDEFSTFKGTVFSIYENMGPFSDQSFRFSGLTVGGASGSPVFSEDGKVVGIICGGKFVSGAALPIQYVKDALKYVQEKTTPPRYSIGTTLTYGDLRDSVEAGLIPSKAAEEYLTAFPEANNKVLIVDSRAAGSEALTKLEGGDIIWKIDGQLIGPELYKFEAILNQSKVKDTSILENLVGSGKNREITLHVYRGGQLKEIKITPYVLTTYKQQHFIRFAGATWFADNEQSRLMIGDLGPSVYMSPSDSVSPFKELLSNMPLFPSQPIKITAIEGYKLTNLEDLEKAIKAIKSKRILVVKYVDLIGTLGFDAMLLSDRLERQGLVKYQAEFDTPKFYRFDTDKEQWGIQEIK</sequence>
<accession>A0A4Q7DI78</accession>
<gene>
    <name evidence="3" type="ORF">EQU50_03715</name>
</gene>
<evidence type="ECO:0000256" key="1">
    <source>
        <dbReference type="SAM" id="MobiDB-lite"/>
    </source>
</evidence>
<dbReference type="InterPro" id="IPR009003">
    <property type="entry name" value="Peptidase_S1_PA"/>
</dbReference>
<keyword evidence="3" id="KW-0378">Hydrolase</keyword>
<feature type="signal peptide" evidence="2">
    <location>
        <begin position="1"/>
        <end position="22"/>
    </location>
</feature>
<evidence type="ECO:0000313" key="3">
    <source>
        <dbReference type="EMBL" id="RZI46050.1"/>
    </source>
</evidence>
<keyword evidence="3" id="KW-0645">Protease</keyword>
<evidence type="ECO:0000313" key="4">
    <source>
        <dbReference type="Proteomes" id="UP000293550"/>
    </source>
</evidence>
<dbReference type="GO" id="GO:0004252">
    <property type="term" value="F:serine-type endopeptidase activity"/>
    <property type="evidence" value="ECO:0007669"/>
    <property type="project" value="InterPro"/>
</dbReference>
<dbReference type="InterPro" id="IPR036034">
    <property type="entry name" value="PDZ_sf"/>
</dbReference>
<dbReference type="AlphaFoldDB" id="A0A4Q7DI78"/>
<dbReference type="EMBL" id="SCFB01000005">
    <property type="protein sequence ID" value="RZI46050.1"/>
    <property type="molecule type" value="Genomic_DNA"/>
</dbReference>
<keyword evidence="2" id="KW-0732">Signal</keyword>